<feature type="region of interest" description="Disordered" evidence="1">
    <location>
        <begin position="1"/>
        <end position="49"/>
    </location>
</feature>
<name>A0A4V6XVX0_STECR</name>
<dbReference type="Proteomes" id="UP000298663">
    <property type="component" value="Unassembled WGS sequence"/>
</dbReference>
<evidence type="ECO:0000256" key="1">
    <source>
        <dbReference type="SAM" id="MobiDB-lite"/>
    </source>
</evidence>
<feature type="domain" description="Serpin" evidence="2">
    <location>
        <begin position="58"/>
        <end position="128"/>
    </location>
</feature>
<dbReference type="Pfam" id="PF00079">
    <property type="entry name" value="Serpin"/>
    <property type="match status" value="1"/>
</dbReference>
<dbReference type="Gene3D" id="3.30.497.10">
    <property type="entry name" value="Antithrombin, subunit I, domain 2"/>
    <property type="match status" value="1"/>
</dbReference>
<reference evidence="3 4" key="2">
    <citation type="journal article" date="2019" name="G3 (Bethesda)">
        <title>Hybrid Assembly of the Genome of the Entomopathogenic Nematode Steinernema carpocapsae Identifies the X-Chromosome.</title>
        <authorList>
            <person name="Serra L."/>
            <person name="Macchietto M."/>
            <person name="Macias-Munoz A."/>
            <person name="McGill C.J."/>
            <person name="Rodriguez I.M."/>
            <person name="Rodriguez B."/>
            <person name="Murad R."/>
            <person name="Mortazavi A."/>
        </authorList>
    </citation>
    <scope>NUCLEOTIDE SEQUENCE [LARGE SCALE GENOMIC DNA]</scope>
    <source>
        <strain evidence="3 4">ALL</strain>
    </source>
</reference>
<keyword evidence="4" id="KW-1185">Reference proteome</keyword>
<organism evidence="3 4">
    <name type="scientific">Steinernema carpocapsae</name>
    <name type="common">Entomopathogenic nematode</name>
    <dbReference type="NCBI Taxonomy" id="34508"/>
    <lineage>
        <taxon>Eukaryota</taxon>
        <taxon>Metazoa</taxon>
        <taxon>Ecdysozoa</taxon>
        <taxon>Nematoda</taxon>
        <taxon>Chromadorea</taxon>
        <taxon>Rhabditida</taxon>
        <taxon>Tylenchina</taxon>
        <taxon>Panagrolaimomorpha</taxon>
        <taxon>Strongyloidoidea</taxon>
        <taxon>Steinernematidae</taxon>
        <taxon>Steinernema</taxon>
    </lineage>
</organism>
<proteinExistence type="predicted"/>
<sequence length="135" mass="14539">MVKTRRTTAGVKPDTSPTPADNDSKALNNASGLKTSSTPKPGSSHQPSEILTSPLAQAQMTFAFNFLQEIVRQKPEATACSPFSLSTSLATLHAGAHGRTKEEIGSLLKAKFDLQDDQIHSYFSDLLEPSPRKTI</sequence>
<dbReference type="SUPFAM" id="SSF56574">
    <property type="entry name" value="Serpins"/>
    <property type="match status" value="1"/>
</dbReference>
<evidence type="ECO:0000313" key="3">
    <source>
        <dbReference type="EMBL" id="TKR69965.1"/>
    </source>
</evidence>
<protein>
    <recommendedName>
        <fullName evidence="2">Serpin domain-containing protein</fullName>
    </recommendedName>
</protein>
<dbReference type="InterPro" id="IPR042178">
    <property type="entry name" value="Serpin_sf_1"/>
</dbReference>
<accession>A0A4V6XVX0</accession>
<feature type="compositionally biased region" description="Polar residues" evidence="1">
    <location>
        <begin position="15"/>
        <end position="49"/>
    </location>
</feature>
<dbReference type="InterPro" id="IPR023796">
    <property type="entry name" value="Serpin_dom"/>
</dbReference>
<reference evidence="3 4" key="1">
    <citation type="journal article" date="2015" name="Genome Biol.">
        <title>Comparative genomics of Steinernema reveals deeply conserved gene regulatory networks.</title>
        <authorList>
            <person name="Dillman A.R."/>
            <person name="Macchietto M."/>
            <person name="Porter C.F."/>
            <person name="Rogers A."/>
            <person name="Williams B."/>
            <person name="Antoshechkin I."/>
            <person name="Lee M.M."/>
            <person name="Goodwin Z."/>
            <person name="Lu X."/>
            <person name="Lewis E.E."/>
            <person name="Goodrich-Blair H."/>
            <person name="Stock S.P."/>
            <person name="Adams B.J."/>
            <person name="Sternberg P.W."/>
            <person name="Mortazavi A."/>
        </authorList>
    </citation>
    <scope>NUCLEOTIDE SEQUENCE [LARGE SCALE GENOMIC DNA]</scope>
    <source>
        <strain evidence="3 4">ALL</strain>
    </source>
</reference>
<dbReference type="InterPro" id="IPR036186">
    <property type="entry name" value="Serpin_sf"/>
</dbReference>
<gene>
    <name evidence="3" type="ORF">L596_022047</name>
</gene>
<dbReference type="AlphaFoldDB" id="A0A4V6XVX0"/>
<evidence type="ECO:0000259" key="2">
    <source>
        <dbReference type="Pfam" id="PF00079"/>
    </source>
</evidence>
<comment type="caution">
    <text evidence="3">The sequence shown here is derived from an EMBL/GenBank/DDBJ whole genome shotgun (WGS) entry which is preliminary data.</text>
</comment>
<evidence type="ECO:0000313" key="4">
    <source>
        <dbReference type="Proteomes" id="UP000298663"/>
    </source>
</evidence>
<dbReference type="OrthoDB" id="9518664at2759"/>
<dbReference type="EMBL" id="AZBU02000007">
    <property type="protein sequence ID" value="TKR69965.1"/>
    <property type="molecule type" value="Genomic_DNA"/>
</dbReference>